<keyword evidence="2" id="KW-0238">DNA-binding</keyword>
<name>A0ABS1SP02_9MICO</name>
<evidence type="ECO:0000313" key="6">
    <source>
        <dbReference type="EMBL" id="MBL3689896.1"/>
    </source>
</evidence>
<dbReference type="PANTHER" id="PTHR43132:SF8">
    <property type="entry name" value="HTH-TYPE TRANSCRIPTIONAL REGULATOR KMTR"/>
    <property type="match status" value="1"/>
</dbReference>
<feature type="compositionally biased region" description="Low complexity" evidence="4">
    <location>
        <begin position="118"/>
        <end position="141"/>
    </location>
</feature>
<dbReference type="PROSITE" id="PS50987">
    <property type="entry name" value="HTH_ARSR_2"/>
    <property type="match status" value="1"/>
</dbReference>
<keyword evidence="3" id="KW-0804">Transcription</keyword>
<accession>A0ABS1SP02</accession>
<dbReference type="CDD" id="cd00090">
    <property type="entry name" value="HTH_ARSR"/>
    <property type="match status" value="1"/>
</dbReference>
<dbReference type="PANTHER" id="PTHR43132">
    <property type="entry name" value="ARSENICAL RESISTANCE OPERON REPRESSOR ARSR-RELATED"/>
    <property type="match status" value="1"/>
</dbReference>
<dbReference type="Proteomes" id="UP001646141">
    <property type="component" value="Unassembled WGS sequence"/>
</dbReference>
<gene>
    <name evidence="6" type="ORF">D3226_07960</name>
</gene>
<evidence type="ECO:0000256" key="4">
    <source>
        <dbReference type="SAM" id="MobiDB-lite"/>
    </source>
</evidence>
<keyword evidence="1" id="KW-0805">Transcription regulation</keyword>
<feature type="region of interest" description="Disordered" evidence="4">
    <location>
        <begin position="102"/>
        <end position="141"/>
    </location>
</feature>
<evidence type="ECO:0000259" key="5">
    <source>
        <dbReference type="PROSITE" id="PS50987"/>
    </source>
</evidence>
<comment type="caution">
    <text evidence="6">The sequence shown here is derived from an EMBL/GenBank/DDBJ whole genome shotgun (WGS) entry which is preliminary data.</text>
</comment>
<protein>
    <submittedName>
        <fullName evidence="6">Transcriptional regulator</fullName>
    </submittedName>
</protein>
<reference evidence="6 7" key="1">
    <citation type="submission" date="2018-09" db="EMBL/GenBank/DDBJ databases">
        <title>Comparative genomics of Leucobacter spp.</title>
        <authorList>
            <person name="Reis A.C."/>
            <person name="Kolvenbach B.A."/>
            <person name="Corvini P.F.X."/>
            <person name="Nunes O.C."/>
        </authorList>
    </citation>
    <scope>NUCLEOTIDE SEQUENCE [LARGE SCALE GENOMIC DNA]</scope>
    <source>
        <strain evidence="6 7">L-1</strain>
    </source>
</reference>
<dbReference type="NCBIfam" id="NF033788">
    <property type="entry name" value="HTH_metalloreg"/>
    <property type="match status" value="1"/>
</dbReference>
<dbReference type="EMBL" id="QYAD01000002">
    <property type="protein sequence ID" value="MBL3689896.1"/>
    <property type="molecule type" value="Genomic_DNA"/>
</dbReference>
<proteinExistence type="predicted"/>
<organism evidence="6 7">
    <name type="scientific">Leucobacter chromiireducens subsp. chromiireducens</name>
    <dbReference type="NCBI Taxonomy" id="660067"/>
    <lineage>
        <taxon>Bacteria</taxon>
        <taxon>Bacillati</taxon>
        <taxon>Actinomycetota</taxon>
        <taxon>Actinomycetes</taxon>
        <taxon>Micrococcales</taxon>
        <taxon>Microbacteriaceae</taxon>
        <taxon>Leucobacter</taxon>
    </lineage>
</organism>
<dbReference type="PRINTS" id="PR00778">
    <property type="entry name" value="HTHARSR"/>
</dbReference>
<dbReference type="SMART" id="SM00418">
    <property type="entry name" value="HTH_ARSR"/>
    <property type="match status" value="1"/>
</dbReference>
<dbReference type="RefSeq" id="WP_202381989.1">
    <property type="nucleotide sequence ID" value="NZ_BAAAMA010000002.1"/>
</dbReference>
<sequence>MDEHPAPAVTPAQLAAAAGTFDMLSTPNRLHIVWLLASGEYDVSTLAELSGAAVPATSQHLAKLRAAGIVAARREGRRQLYRVEDPHILAVVAQMFSHIAPDGTLAGESDERRPPRAPRFAGAAAGTPAGAPAAHAIAARD</sequence>
<evidence type="ECO:0000256" key="1">
    <source>
        <dbReference type="ARBA" id="ARBA00023015"/>
    </source>
</evidence>
<dbReference type="InterPro" id="IPR051011">
    <property type="entry name" value="Metal_resp_trans_reg"/>
</dbReference>
<evidence type="ECO:0000313" key="7">
    <source>
        <dbReference type="Proteomes" id="UP001646141"/>
    </source>
</evidence>
<feature type="domain" description="HTH arsR-type" evidence="5">
    <location>
        <begin position="9"/>
        <end position="103"/>
    </location>
</feature>
<evidence type="ECO:0000256" key="2">
    <source>
        <dbReference type="ARBA" id="ARBA00023125"/>
    </source>
</evidence>
<dbReference type="InterPro" id="IPR001845">
    <property type="entry name" value="HTH_ArsR_DNA-bd_dom"/>
</dbReference>
<dbReference type="SUPFAM" id="SSF46785">
    <property type="entry name" value="Winged helix' DNA-binding domain"/>
    <property type="match status" value="1"/>
</dbReference>
<dbReference type="InterPro" id="IPR036390">
    <property type="entry name" value="WH_DNA-bd_sf"/>
</dbReference>
<keyword evidence="7" id="KW-1185">Reference proteome</keyword>
<dbReference type="InterPro" id="IPR036388">
    <property type="entry name" value="WH-like_DNA-bd_sf"/>
</dbReference>
<dbReference type="Gene3D" id="1.10.10.10">
    <property type="entry name" value="Winged helix-like DNA-binding domain superfamily/Winged helix DNA-binding domain"/>
    <property type="match status" value="1"/>
</dbReference>
<dbReference type="InterPro" id="IPR011991">
    <property type="entry name" value="ArsR-like_HTH"/>
</dbReference>
<evidence type="ECO:0000256" key="3">
    <source>
        <dbReference type="ARBA" id="ARBA00023163"/>
    </source>
</evidence>
<dbReference type="Pfam" id="PF01022">
    <property type="entry name" value="HTH_5"/>
    <property type="match status" value="1"/>
</dbReference>